<dbReference type="InterPro" id="IPR012340">
    <property type="entry name" value="NA-bd_OB-fold"/>
</dbReference>
<dbReference type="GO" id="GO:0051539">
    <property type="term" value="F:4 iron, 4 sulfur cluster binding"/>
    <property type="evidence" value="ECO:0007669"/>
    <property type="project" value="UniProtKB-KW"/>
</dbReference>
<protein>
    <submittedName>
        <fullName evidence="9">23S rRNA (Uracil(1939)-C(5))-methyltransferase RlmD</fullName>
    </submittedName>
</protein>
<feature type="binding site" evidence="6">
    <location>
        <position position="340"/>
    </location>
    <ligand>
        <name>S-adenosyl-L-methionine</name>
        <dbReference type="ChEBI" id="CHEBI:59789"/>
    </ligand>
</feature>
<evidence type="ECO:0000256" key="4">
    <source>
        <dbReference type="ARBA" id="ARBA00022691"/>
    </source>
</evidence>
<feature type="active site" evidence="7">
    <location>
        <position position="415"/>
    </location>
</feature>
<comment type="similarity">
    <text evidence="6">Belongs to the class I-like SAM-binding methyltransferase superfamily. RNA M5U methyltransferase family.</text>
</comment>
<keyword evidence="1" id="KW-0004">4Fe-4S</keyword>
<dbReference type="PANTHER" id="PTHR11061:SF30">
    <property type="entry name" value="TRNA (URACIL(54)-C(5))-METHYLTRANSFERASE"/>
    <property type="match status" value="1"/>
</dbReference>
<dbReference type="OrthoDB" id="9804590at2"/>
<dbReference type="PROSITE" id="PS01231">
    <property type="entry name" value="TRMA_2"/>
    <property type="match status" value="1"/>
</dbReference>
<dbReference type="FunFam" id="2.40.50.140:FF:000097">
    <property type="entry name" value="23S rRNA (uracil(1939)-C(5))-methyltransferase RlmD"/>
    <property type="match status" value="1"/>
</dbReference>
<proteinExistence type="inferred from homology"/>
<evidence type="ECO:0000256" key="1">
    <source>
        <dbReference type="ARBA" id="ARBA00022485"/>
    </source>
</evidence>
<keyword evidence="5" id="KW-0411">Iron-sulfur</keyword>
<evidence type="ECO:0000256" key="2">
    <source>
        <dbReference type="ARBA" id="ARBA00022603"/>
    </source>
</evidence>
<dbReference type="InterPro" id="IPR030391">
    <property type="entry name" value="MeTrfase_TrmA_CS"/>
</dbReference>
<evidence type="ECO:0000256" key="7">
    <source>
        <dbReference type="PROSITE-ProRule" id="PRU10015"/>
    </source>
</evidence>
<dbReference type="Proteomes" id="UP000215059">
    <property type="component" value="Unassembled WGS sequence"/>
</dbReference>
<keyword evidence="10" id="KW-1185">Reference proteome</keyword>
<feature type="binding site" evidence="6">
    <location>
        <position position="319"/>
    </location>
    <ligand>
        <name>S-adenosyl-L-methionine</name>
        <dbReference type="ChEBI" id="CHEBI:59789"/>
    </ligand>
</feature>
<dbReference type="SUPFAM" id="SSF53335">
    <property type="entry name" value="S-adenosyl-L-methionine-dependent methyltransferases"/>
    <property type="match status" value="1"/>
</dbReference>
<dbReference type="InterPro" id="IPR029063">
    <property type="entry name" value="SAM-dependent_MTases_sf"/>
</dbReference>
<gene>
    <name evidence="9" type="ORF">CGZ90_17250</name>
</gene>
<keyword evidence="1" id="KW-0479">Metal-binding</keyword>
<evidence type="ECO:0000256" key="5">
    <source>
        <dbReference type="ARBA" id="ARBA00023014"/>
    </source>
</evidence>
<dbReference type="InterPro" id="IPR002792">
    <property type="entry name" value="TRAM_dom"/>
</dbReference>
<dbReference type="FunFam" id="3.40.50.150:FF:000009">
    <property type="entry name" value="23S rRNA (Uracil(1939)-C(5))-methyltransferase RlmD"/>
    <property type="match status" value="1"/>
</dbReference>
<feature type="binding site" evidence="6">
    <location>
        <position position="388"/>
    </location>
    <ligand>
        <name>S-adenosyl-L-methionine</name>
        <dbReference type="ChEBI" id="CHEBI:59789"/>
    </ligand>
</feature>
<dbReference type="RefSeq" id="WP_094253770.1">
    <property type="nucleotide sequence ID" value="NZ_JBHLXL010000002.1"/>
</dbReference>
<evidence type="ECO:0000313" key="10">
    <source>
        <dbReference type="Proteomes" id="UP000215059"/>
    </source>
</evidence>
<dbReference type="AlphaFoldDB" id="A0A235F7T1"/>
<dbReference type="EMBL" id="NOII01000011">
    <property type="protein sequence ID" value="OYD56755.1"/>
    <property type="molecule type" value="Genomic_DNA"/>
</dbReference>
<dbReference type="PROSITE" id="PS01230">
    <property type="entry name" value="TRMA_1"/>
    <property type="match status" value="1"/>
</dbReference>
<dbReference type="PANTHER" id="PTHR11061">
    <property type="entry name" value="RNA M5U METHYLTRANSFERASE"/>
    <property type="match status" value="1"/>
</dbReference>
<dbReference type="InterPro" id="IPR030390">
    <property type="entry name" value="MeTrfase_TrmA_AS"/>
</dbReference>
<keyword evidence="1" id="KW-0408">Iron</keyword>
<dbReference type="Pfam" id="PF01938">
    <property type="entry name" value="TRAM"/>
    <property type="match status" value="1"/>
</dbReference>
<dbReference type="Gene3D" id="2.40.50.140">
    <property type="entry name" value="Nucleic acid-binding proteins"/>
    <property type="match status" value="1"/>
</dbReference>
<dbReference type="NCBIfam" id="TIGR00479">
    <property type="entry name" value="rumA"/>
    <property type="match status" value="1"/>
</dbReference>
<dbReference type="FunFam" id="2.40.50.1070:FF:000003">
    <property type="entry name" value="23S rRNA (Uracil-5-)-methyltransferase RumA"/>
    <property type="match status" value="1"/>
</dbReference>
<evidence type="ECO:0000313" key="9">
    <source>
        <dbReference type="EMBL" id="OYD56755.1"/>
    </source>
</evidence>
<accession>A0A235F7T1</accession>
<evidence type="ECO:0000256" key="6">
    <source>
        <dbReference type="PROSITE-ProRule" id="PRU01024"/>
    </source>
</evidence>
<feature type="domain" description="TRAM" evidence="8">
    <location>
        <begin position="7"/>
        <end position="65"/>
    </location>
</feature>
<keyword evidence="4 6" id="KW-0949">S-adenosyl-L-methionine</keyword>
<evidence type="ECO:0000256" key="3">
    <source>
        <dbReference type="ARBA" id="ARBA00022679"/>
    </source>
</evidence>
<comment type="caution">
    <text evidence="9">The sequence shown here is derived from an EMBL/GenBank/DDBJ whole genome shotgun (WGS) entry which is preliminary data.</text>
</comment>
<dbReference type="SUPFAM" id="SSF50249">
    <property type="entry name" value="Nucleic acid-binding proteins"/>
    <property type="match status" value="1"/>
</dbReference>
<reference evidence="9 10" key="1">
    <citation type="submission" date="2017-07" db="EMBL/GenBank/DDBJ databases">
        <title>Fictibacillus sp. nov. GDSW-R2A3 Genome sequencing and assembly.</title>
        <authorList>
            <person name="Mayilraj S."/>
        </authorList>
    </citation>
    <scope>NUCLEOTIDE SEQUENCE [LARGE SCALE GENOMIC DNA]</scope>
    <source>
        <strain evidence="9 10">GDSW-R2A3</strain>
    </source>
</reference>
<organism evidence="9 10">
    <name type="scientific">Fictibacillus aquaticus</name>
    <dbReference type="NCBI Taxonomy" id="2021314"/>
    <lineage>
        <taxon>Bacteria</taxon>
        <taxon>Bacillati</taxon>
        <taxon>Bacillota</taxon>
        <taxon>Bacilli</taxon>
        <taxon>Bacillales</taxon>
        <taxon>Fictibacillaceae</taxon>
        <taxon>Fictibacillus</taxon>
    </lineage>
</organism>
<dbReference type="Gene3D" id="2.40.50.1070">
    <property type="match status" value="1"/>
</dbReference>
<keyword evidence="3 6" id="KW-0808">Transferase</keyword>
<keyword evidence="2 6" id="KW-0489">Methyltransferase</keyword>
<dbReference type="PROSITE" id="PS50926">
    <property type="entry name" value="TRAM"/>
    <property type="match status" value="1"/>
</dbReference>
<dbReference type="PROSITE" id="PS51687">
    <property type="entry name" value="SAM_MT_RNA_M5U"/>
    <property type="match status" value="1"/>
</dbReference>
<dbReference type="Gene3D" id="3.40.50.150">
    <property type="entry name" value="Vaccinia Virus protein VP39"/>
    <property type="match status" value="1"/>
</dbReference>
<dbReference type="Pfam" id="PF05958">
    <property type="entry name" value="tRNA_U5-meth_tr"/>
    <property type="match status" value="1"/>
</dbReference>
<dbReference type="InterPro" id="IPR010280">
    <property type="entry name" value="U5_MeTrfase_fam"/>
</dbReference>
<dbReference type="GO" id="GO:0070041">
    <property type="term" value="F:rRNA (uridine-C5-)-methyltransferase activity"/>
    <property type="evidence" value="ECO:0007669"/>
    <property type="project" value="UniProtKB-ARBA"/>
</dbReference>
<feature type="binding site" evidence="6">
    <location>
        <position position="290"/>
    </location>
    <ligand>
        <name>S-adenosyl-L-methionine</name>
        <dbReference type="ChEBI" id="CHEBI:59789"/>
    </ligand>
</feature>
<sequence>MTKANAPINKNDILQVDVVDLTHDGAGVAKIDGFPLFIPNTLPGERAQIKVIGLKKGFGFGRLIELIEPSPDRIEPPCPIYKMCGGCQLQHLSYEGQLEYKRKQVEEVLTRIGKIENVPVLPTLGMGNEPWRYRNKAQVPVGEREGRLITGFYQKRSHEIVEMDSCIITGDTSDDAVQAVKEVLNKYSITPYNEQNHKGLLRHIVTRYGRVTGDLMVVLVTNGKELPHKNKIIEDIQAVLPNVKSIVQNINKKRTNVIFGEETKLLWGAEYIYDFIGNIQFAISARSFYQINPPQTKVLYEKALQYADLNGDETVIDAYCGIGTISLFLAQKAKKVYGVEIVPEAIEDAKRNAELNGITNAEFAVGNSEDIIPAWKKEGITPDVIVVDPPRKGCDEELLKTIIEMKPKRVVYVSCNPATLARDLRVLEDGGFKTVEVQPVDMFPQTTHVECVAQLKLIEENN</sequence>
<name>A0A235F7T1_9BACL</name>
<dbReference type="GO" id="GO:0070475">
    <property type="term" value="P:rRNA base methylation"/>
    <property type="evidence" value="ECO:0007669"/>
    <property type="project" value="TreeGrafter"/>
</dbReference>
<feature type="active site" description="Nucleophile" evidence="6">
    <location>
        <position position="415"/>
    </location>
</feature>
<dbReference type="CDD" id="cd02440">
    <property type="entry name" value="AdoMet_MTases"/>
    <property type="match status" value="1"/>
</dbReference>
<evidence type="ECO:0000259" key="8">
    <source>
        <dbReference type="PROSITE" id="PS50926"/>
    </source>
</evidence>